<sequence>MFICAKDYASSGTTYMFRDYSYFARFPHMSITVLYFSLIIKIFSNPLVAIRFINIIFSMLNVILIFFISKEIFQDKKKSIWVLLISSVYPPMIIYNNVYCSENMAMPLLLLSILMFFKAMNINNKNKLFFFSMSGLSLSAMHLFRPLGYVMIIAYIMYICIYFKEKIKIKIYTNLLLILTFILPFIIVSNLLISLNITENQLWHAMEPISISILKGTNIESEGAWNEEDASLADIYDKDYEGLDKAAKEIIKERLTTTPVKDLVYFYIFRYSREWCTGDFGSIYWSKIGLSEAYNKDYYLDILGKDEGKILIDLSDDIEIGIQIFYITILILSYVGLYKKKKFKNYKIDFLYIMFCGLSLQCLLTEAQDRYTYPFSWIFILLAITAFDKFYVLSDC</sequence>
<feature type="transmembrane region" description="Helical" evidence="8">
    <location>
        <begin position="20"/>
        <end position="40"/>
    </location>
</feature>
<evidence type="ECO:0000256" key="3">
    <source>
        <dbReference type="ARBA" id="ARBA00022676"/>
    </source>
</evidence>
<organism evidence="10 11">
    <name type="scientific">Clostridium weizhouense</name>
    <dbReference type="NCBI Taxonomy" id="2859781"/>
    <lineage>
        <taxon>Bacteria</taxon>
        <taxon>Bacillati</taxon>
        <taxon>Bacillota</taxon>
        <taxon>Clostridia</taxon>
        <taxon>Eubacteriales</taxon>
        <taxon>Clostridiaceae</taxon>
        <taxon>Clostridium</taxon>
    </lineage>
</organism>
<dbReference type="Pfam" id="PF13231">
    <property type="entry name" value="PMT_2"/>
    <property type="match status" value="1"/>
</dbReference>
<dbReference type="PANTHER" id="PTHR33908:SF11">
    <property type="entry name" value="MEMBRANE PROTEIN"/>
    <property type="match status" value="1"/>
</dbReference>
<feature type="transmembrane region" description="Helical" evidence="8">
    <location>
        <begin position="143"/>
        <end position="163"/>
    </location>
</feature>
<keyword evidence="6 8" id="KW-1133">Transmembrane helix</keyword>
<evidence type="ECO:0000256" key="6">
    <source>
        <dbReference type="ARBA" id="ARBA00022989"/>
    </source>
</evidence>
<keyword evidence="11" id="KW-1185">Reference proteome</keyword>
<evidence type="ECO:0000256" key="5">
    <source>
        <dbReference type="ARBA" id="ARBA00022692"/>
    </source>
</evidence>
<evidence type="ECO:0000256" key="2">
    <source>
        <dbReference type="ARBA" id="ARBA00022475"/>
    </source>
</evidence>
<feature type="transmembrane region" description="Helical" evidence="8">
    <location>
        <begin position="175"/>
        <end position="197"/>
    </location>
</feature>
<evidence type="ECO:0000256" key="7">
    <source>
        <dbReference type="ARBA" id="ARBA00023136"/>
    </source>
</evidence>
<evidence type="ECO:0000259" key="9">
    <source>
        <dbReference type="Pfam" id="PF13231"/>
    </source>
</evidence>
<gene>
    <name evidence="10" type="ORF">KYD98_13305</name>
</gene>
<evidence type="ECO:0000256" key="8">
    <source>
        <dbReference type="SAM" id="Phobius"/>
    </source>
</evidence>
<feature type="transmembrane region" description="Helical" evidence="8">
    <location>
        <begin position="105"/>
        <end position="123"/>
    </location>
</feature>
<accession>A0ABS7AQY1</accession>
<keyword evidence="3" id="KW-0328">Glycosyltransferase</keyword>
<feature type="transmembrane region" description="Helical" evidence="8">
    <location>
        <begin position="47"/>
        <end position="68"/>
    </location>
</feature>
<dbReference type="InterPro" id="IPR038731">
    <property type="entry name" value="RgtA/B/C-like"/>
</dbReference>
<feature type="domain" description="Glycosyltransferase RgtA/B/C/D-like" evidence="9">
    <location>
        <begin position="37"/>
        <end position="187"/>
    </location>
</feature>
<feature type="transmembrane region" description="Helical" evidence="8">
    <location>
        <begin position="320"/>
        <end position="338"/>
    </location>
</feature>
<dbReference type="RefSeq" id="WP_219780532.1">
    <property type="nucleotide sequence ID" value="NZ_JAHXPT010000011.1"/>
</dbReference>
<dbReference type="Proteomes" id="UP001519921">
    <property type="component" value="Unassembled WGS sequence"/>
</dbReference>
<keyword evidence="5 8" id="KW-0812">Transmembrane</keyword>
<keyword evidence="2" id="KW-1003">Cell membrane</keyword>
<keyword evidence="4" id="KW-0808">Transferase</keyword>
<protein>
    <submittedName>
        <fullName evidence="10">Glycosyltransferase family 39 protein</fullName>
    </submittedName>
</protein>
<dbReference type="EMBL" id="JAHXPT010000011">
    <property type="protein sequence ID" value="MBW6411069.1"/>
    <property type="molecule type" value="Genomic_DNA"/>
</dbReference>
<comment type="subcellular location">
    <subcellularLocation>
        <location evidence="1">Cell membrane</location>
        <topology evidence="1">Multi-pass membrane protein</topology>
    </subcellularLocation>
</comment>
<reference evidence="10 11" key="1">
    <citation type="submission" date="2021-07" db="EMBL/GenBank/DDBJ databases">
        <title>Clostridium weizhouense sp. nov., an anaerobic bacterium isolated from activated sludge of Petroleum wastewater.</title>
        <authorList>
            <person name="Li Q."/>
        </authorList>
    </citation>
    <scope>NUCLEOTIDE SEQUENCE [LARGE SCALE GENOMIC DNA]</scope>
    <source>
        <strain evidence="10 11">YB-6</strain>
    </source>
</reference>
<evidence type="ECO:0000256" key="1">
    <source>
        <dbReference type="ARBA" id="ARBA00004651"/>
    </source>
</evidence>
<feature type="transmembrane region" description="Helical" evidence="8">
    <location>
        <begin position="373"/>
        <end position="392"/>
    </location>
</feature>
<keyword evidence="7 8" id="KW-0472">Membrane</keyword>
<dbReference type="PANTHER" id="PTHR33908">
    <property type="entry name" value="MANNOSYLTRANSFERASE YKCB-RELATED"/>
    <property type="match status" value="1"/>
</dbReference>
<comment type="caution">
    <text evidence="10">The sequence shown here is derived from an EMBL/GenBank/DDBJ whole genome shotgun (WGS) entry which is preliminary data.</text>
</comment>
<evidence type="ECO:0000313" key="10">
    <source>
        <dbReference type="EMBL" id="MBW6411069.1"/>
    </source>
</evidence>
<dbReference type="InterPro" id="IPR050297">
    <property type="entry name" value="LipidA_mod_glycosyltrf_83"/>
</dbReference>
<feature type="transmembrane region" description="Helical" evidence="8">
    <location>
        <begin position="350"/>
        <end position="367"/>
    </location>
</feature>
<evidence type="ECO:0000313" key="11">
    <source>
        <dbReference type="Proteomes" id="UP001519921"/>
    </source>
</evidence>
<name>A0ABS7AQY1_9CLOT</name>
<proteinExistence type="predicted"/>
<evidence type="ECO:0000256" key="4">
    <source>
        <dbReference type="ARBA" id="ARBA00022679"/>
    </source>
</evidence>